<protein>
    <submittedName>
        <fullName evidence="1">Uncharacterized protein</fullName>
    </submittedName>
</protein>
<evidence type="ECO:0000313" key="1">
    <source>
        <dbReference type="EMBL" id="ABK26059.1"/>
    </source>
</evidence>
<accession>A9NZJ8</accession>
<dbReference type="PANTHER" id="PTHR35110">
    <property type="entry name" value="EXPRESSED PROTEIN"/>
    <property type="match status" value="1"/>
</dbReference>
<dbReference type="AlphaFoldDB" id="A9NZJ8"/>
<dbReference type="PANTHER" id="PTHR35110:SF3">
    <property type="entry name" value="OS08G0360000 PROTEIN"/>
    <property type="match status" value="1"/>
</dbReference>
<reference evidence="1" key="1">
    <citation type="journal article" date="2008" name="BMC Genomics">
        <title>A conifer genomics resource of 200,000 spruce (Picea spp.) ESTs and 6,464 high-quality, sequence-finished full-length cDNAs for Sitka spruce (Picea sitchensis).</title>
        <authorList>
            <person name="Ralph S.G."/>
            <person name="Chun H.J."/>
            <person name="Kolosova N."/>
            <person name="Cooper D."/>
            <person name="Oddy C."/>
            <person name="Ritland C.E."/>
            <person name="Kirkpatrick R."/>
            <person name="Moore R."/>
            <person name="Barber S."/>
            <person name="Holt R.A."/>
            <person name="Jones S.J."/>
            <person name="Marra M.A."/>
            <person name="Douglas C.J."/>
            <person name="Ritland K."/>
            <person name="Bohlmann J."/>
        </authorList>
    </citation>
    <scope>NUCLEOTIDE SEQUENCE</scope>
    <source>
        <tissue evidence="1">Green portion of the leader tissue</tissue>
    </source>
</reference>
<dbReference type="EMBL" id="EF086803">
    <property type="protein sequence ID" value="ABK26059.1"/>
    <property type="molecule type" value="mRNA"/>
</dbReference>
<sequence length="153" mass="16919">MFATAVRYFAKRSKPKMKPVETRLPVEQALTISTAVFDVIKAHGPLTVAGTWDRVKEAGIKGLDSKTHLKIILRWMKERQRVKQICNHVGHSKQFLYVTWFTKPGSIIGELSKQAAAKAKTSKPGSIIGEPSKRAVKAKPIFPVLKEPGAEAS</sequence>
<organism evidence="1">
    <name type="scientific">Picea sitchensis</name>
    <name type="common">Sitka spruce</name>
    <name type="synonym">Pinus sitchensis</name>
    <dbReference type="NCBI Taxonomy" id="3332"/>
    <lineage>
        <taxon>Eukaryota</taxon>
        <taxon>Viridiplantae</taxon>
        <taxon>Streptophyta</taxon>
        <taxon>Embryophyta</taxon>
        <taxon>Tracheophyta</taxon>
        <taxon>Spermatophyta</taxon>
        <taxon>Pinopsida</taxon>
        <taxon>Pinidae</taxon>
        <taxon>Conifers I</taxon>
        <taxon>Pinales</taxon>
        <taxon>Pinaceae</taxon>
        <taxon>Picea</taxon>
    </lineage>
</organism>
<proteinExistence type="evidence at transcript level"/>
<name>A9NZJ8_PICSI</name>